<gene>
    <name evidence="1" type="ORF">METZ01_LOCUS181133</name>
</gene>
<accession>A0A382CQX9</accession>
<organism evidence="1">
    <name type="scientific">marine metagenome</name>
    <dbReference type="NCBI Taxonomy" id="408172"/>
    <lineage>
        <taxon>unclassified sequences</taxon>
        <taxon>metagenomes</taxon>
        <taxon>ecological metagenomes</taxon>
    </lineage>
</organism>
<proteinExistence type="predicted"/>
<dbReference type="EMBL" id="UINC01035607">
    <property type="protein sequence ID" value="SVB28279.1"/>
    <property type="molecule type" value="Genomic_DNA"/>
</dbReference>
<sequence length="253" mass="28154">MQKISYSMICTFSLVLLFLSVSLVSHALTYDFVGKDAQKWFDEFIKSADTTKSGDAGWHLTANGLETNDNVGTGHQRIGIKKDWTDYTLESKYQYVKQGAHKEAHLYVRWDGEKDNYFFRTIGRKNGGGAGSGYSIEWLRKVGGKDNEGDLTKAGDDIKILGKLADKTLYGLRGEIKGELLKVEFFKDDKWVPIGEVKYPGTHKKGGIGVGRATAQVAWKYLKVNGPGIPKDATTPVEALNRLATTWAKLKRP</sequence>
<dbReference type="AlphaFoldDB" id="A0A382CQX9"/>
<name>A0A382CQX9_9ZZZZ</name>
<reference evidence="1" key="1">
    <citation type="submission" date="2018-05" db="EMBL/GenBank/DDBJ databases">
        <authorList>
            <person name="Lanie J.A."/>
            <person name="Ng W.-L."/>
            <person name="Kazmierczak K.M."/>
            <person name="Andrzejewski T.M."/>
            <person name="Davidsen T.M."/>
            <person name="Wayne K.J."/>
            <person name="Tettelin H."/>
            <person name="Glass J.I."/>
            <person name="Rusch D."/>
            <person name="Podicherti R."/>
            <person name="Tsui H.-C.T."/>
            <person name="Winkler M.E."/>
        </authorList>
    </citation>
    <scope>NUCLEOTIDE SEQUENCE</scope>
</reference>
<protein>
    <recommendedName>
        <fullName evidence="2">3-keto-disaccharide hydrolase domain-containing protein</fullName>
    </recommendedName>
</protein>
<dbReference type="Gene3D" id="2.60.120.560">
    <property type="entry name" value="Exo-inulinase, domain 1"/>
    <property type="match status" value="1"/>
</dbReference>
<evidence type="ECO:0000313" key="1">
    <source>
        <dbReference type="EMBL" id="SVB28279.1"/>
    </source>
</evidence>
<evidence type="ECO:0008006" key="2">
    <source>
        <dbReference type="Google" id="ProtNLM"/>
    </source>
</evidence>